<evidence type="ECO:0000313" key="2">
    <source>
        <dbReference type="RefSeq" id="XP_015190905.1"/>
    </source>
</evidence>
<dbReference type="RefSeq" id="XP_015190905.1">
    <property type="nucleotide sequence ID" value="XM_015335419.1"/>
</dbReference>
<organism evidence="1 2">
    <name type="scientific">Polistes dominula</name>
    <name type="common">European paper wasp</name>
    <name type="synonym">Vespa dominula</name>
    <dbReference type="NCBI Taxonomy" id="743375"/>
    <lineage>
        <taxon>Eukaryota</taxon>
        <taxon>Metazoa</taxon>
        <taxon>Ecdysozoa</taxon>
        <taxon>Arthropoda</taxon>
        <taxon>Hexapoda</taxon>
        <taxon>Insecta</taxon>
        <taxon>Pterygota</taxon>
        <taxon>Neoptera</taxon>
        <taxon>Endopterygota</taxon>
        <taxon>Hymenoptera</taxon>
        <taxon>Apocrita</taxon>
        <taxon>Aculeata</taxon>
        <taxon>Vespoidea</taxon>
        <taxon>Vespidae</taxon>
        <taxon>Polistinae</taxon>
        <taxon>Polistini</taxon>
        <taxon>Polistes</taxon>
    </lineage>
</organism>
<dbReference type="Proteomes" id="UP000694924">
    <property type="component" value="Unplaced"/>
</dbReference>
<evidence type="ECO:0000313" key="1">
    <source>
        <dbReference type="Proteomes" id="UP000694924"/>
    </source>
</evidence>
<name>A0ABM1JEL7_POLDO</name>
<dbReference type="GeneID" id="107074196"/>
<reference evidence="2" key="1">
    <citation type="submission" date="2025-08" db="UniProtKB">
        <authorList>
            <consortium name="RefSeq"/>
        </authorList>
    </citation>
    <scope>IDENTIFICATION</scope>
    <source>
        <tissue evidence="2">Whole body</tissue>
    </source>
</reference>
<sequence>MSDFKNLEQALRRLRKNVAKFPIGAVSLYDHKPVEEKIQILRGSTSRLNSKKIMVKAKINYTKNKSSTKSKEDSFEMLQDSTAKAIINNNAIKLCLRGCTIQDIMFNKYKTDIKKKMIMAMRKLFMLNDAILSNQQSVENAFQKQLILKIECQKSILDYHTFLKEQDTQRKEKLQKTNPTIAENKEKILKFIKKINIIKKLITNFVATSAVLLMKEPLLIEMLEKHGEIINEETIMKLTENARKGRK</sequence>
<gene>
    <name evidence="2" type="primary">LOC107074196</name>
</gene>
<protein>
    <submittedName>
        <fullName evidence="2">Uncharacterized protein LOC107074196</fullName>
    </submittedName>
</protein>
<proteinExistence type="predicted"/>
<keyword evidence="1" id="KW-1185">Reference proteome</keyword>
<accession>A0ABM1JEL7</accession>